<name>A0AAQ3NQH1_VIGMU</name>
<keyword evidence="2" id="KW-1185">Reference proteome</keyword>
<dbReference type="Proteomes" id="UP001374535">
    <property type="component" value="Chromosome 5"/>
</dbReference>
<gene>
    <name evidence="1" type="ORF">V8G54_017347</name>
</gene>
<evidence type="ECO:0000313" key="2">
    <source>
        <dbReference type="Proteomes" id="UP001374535"/>
    </source>
</evidence>
<dbReference type="AlphaFoldDB" id="A0AAQ3NQH1"/>
<organism evidence="1 2">
    <name type="scientific">Vigna mungo</name>
    <name type="common">Black gram</name>
    <name type="synonym">Phaseolus mungo</name>
    <dbReference type="NCBI Taxonomy" id="3915"/>
    <lineage>
        <taxon>Eukaryota</taxon>
        <taxon>Viridiplantae</taxon>
        <taxon>Streptophyta</taxon>
        <taxon>Embryophyta</taxon>
        <taxon>Tracheophyta</taxon>
        <taxon>Spermatophyta</taxon>
        <taxon>Magnoliopsida</taxon>
        <taxon>eudicotyledons</taxon>
        <taxon>Gunneridae</taxon>
        <taxon>Pentapetalae</taxon>
        <taxon>rosids</taxon>
        <taxon>fabids</taxon>
        <taxon>Fabales</taxon>
        <taxon>Fabaceae</taxon>
        <taxon>Papilionoideae</taxon>
        <taxon>50 kb inversion clade</taxon>
        <taxon>NPAAA clade</taxon>
        <taxon>indigoferoid/millettioid clade</taxon>
        <taxon>Phaseoleae</taxon>
        <taxon>Vigna</taxon>
    </lineage>
</organism>
<protein>
    <submittedName>
        <fullName evidence="1">Uncharacterized protein</fullName>
    </submittedName>
</protein>
<feature type="non-terminal residue" evidence="1">
    <location>
        <position position="116"/>
    </location>
</feature>
<accession>A0AAQ3NQH1</accession>
<dbReference type="EMBL" id="CP144696">
    <property type="protein sequence ID" value="WVZ12817.1"/>
    <property type="molecule type" value="Genomic_DNA"/>
</dbReference>
<evidence type="ECO:0000313" key="1">
    <source>
        <dbReference type="EMBL" id="WVZ12817.1"/>
    </source>
</evidence>
<sequence>VLAVCDSEIIVGIGALINTVWRGCSSDSKNGCWAFCPLSLTDLRHSHHLRLVCFEVDGDGIWRGSDSTGWIRRAFCLVSEVVFDDDGRSVCVLYVCKSGSVMGRCTCIISNCHLTL</sequence>
<proteinExistence type="predicted"/>
<reference evidence="1 2" key="1">
    <citation type="journal article" date="2023" name="Life. Sci Alliance">
        <title>Evolutionary insights into 3D genome organization and epigenetic landscape of Vigna mungo.</title>
        <authorList>
            <person name="Junaid A."/>
            <person name="Singh B."/>
            <person name="Bhatia S."/>
        </authorList>
    </citation>
    <scope>NUCLEOTIDE SEQUENCE [LARGE SCALE GENOMIC DNA]</scope>
    <source>
        <strain evidence="1">Urdbean</strain>
    </source>
</reference>